<organism evidence="3 4">
    <name type="scientific">Agrilus planipennis</name>
    <name type="common">Emerald ash borer</name>
    <name type="synonym">Agrilus marcopoli</name>
    <dbReference type="NCBI Taxonomy" id="224129"/>
    <lineage>
        <taxon>Eukaryota</taxon>
        <taxon>Metazoa</taxon>
        <taxon>Ecdysozoa</taxon>
        <taxon>Arthropoda</taxon>
        <taxon>Hexapoda</taxon>
        <taxon>Insecta</taxon>
        <taxon>Pterygota</taxon>
        <taxon>Neoptera</taxon>
        <taxon>Endopterygota</taxon>
        <taxon>Coleoptera</taxon>
        <taxon>Polyphaga</taxon>
        <taxon>Elateriformia</taxon>
        <taxon>Buprestoidea</taxon>
        <taxon>Buprestidae</taxon>
        <taxon>Agrilinae</taxon>
        <taxon>Agrilus</taxon>
    </lineage>
</organism>
<gene>
    <name evidence="4" type="primary">LOC108733270</name>
</gene>
<dbReference type="Proteomes" id="UP000192223">
    <property type="component" value="Unplaced"/>
</dbReference>
<protein>
    <submittedName>
        <fullName evidence="4">Uncharacterized protein LOC108733270</fullName>
    </submittedName>
</protein>
<feature type="compositionally biased region" description="Polar residues" evidence="1">
    <location>
        <begin position="206"/>
        <end position="219"/>
    </location>
</feature>
<keyword evidence="2" id="KW-0812">Transmembrane</keyword>
<evidence type="ECO:0000313" key="3">
    <source>
        <dbReference type="Proteomes" id="UP000192223"/>
    </source>
</evidence>
<dbReference type="GeneID" id="108733270"/>
<feature type="transmembrane region" description="Helical" evidence="2">
    <location>
        <begin position="76"/>
        <end position="109"/>
    </location>
</feature>
<dbReference type="OrthoDB" id="7967436at2759"/>
<evidence type="ECO:0000313" key="4">
    <source>
        <dbReference type="RefSeq" id="XP_025836045.1"/>
    </source>
</evidence>
<dbReference type="KEGG" id="apln:108733270"/>
<keyword evidence="2" id="KW-1133">Transmembrane helix</keyword>
<reference evidence="4" key="1">
    <citation type="submission" date="2025-08" db="UniProtKB">
        <authorList>
            <consortium name="RefSeq"/>
        </authorList>
    </citation>
    <scope>IDENTIFICATION</scope>
    <source>
        <tissue evidence="4">Entire body</tissue>
    </source>
</reference>
<feature type="region of interest" description="Disordered" evidence="1">
    <location>
        <begin position="149"/>
        <end position="183"/>
    </location>
</feature>
<dbReference type="AlphaFoldDB" id="A0A7F5RJK6"/>
<proteinExistence type="predicted"/>
<evidence type="ECO:0000256" key="2">
    <source>
        <dbReference type="SAM" id="Phobius"/>
    </source>
</evidence>
<feature type="transmembrane region" description="Helical" evidence="2">
    <location>
        <begin position="12"/>
        <end position="35"/>
    </location>
</feature>
<evidence type="ECO:0000256" key="1">
    <source>
        <dbReference type="SAM" id="MobiDB-lite"/>
    </source>
</evidence>
<keyword evidence="2" id="KW-0472">Membrane</keyword>
<accession>A0A7F5RJK6</accession>
<feature type="compositionally biased region" description="Basic and acidic residues" evidence="1">
    <location>
        <begin position="220"/>
        <end position="229"/>
    </location>
</feature>
<feature type="region of interest" description="Disordered" evidence="1">
    <location>
        <begin position="203"/>
        <end position="276"/>
    </location>
</feature>
<keyword evidence="3" id="KW-1185">Reference proteome</keyword>
<feature type="compositionally biased region" description="Polar residues" evidence="1">
    <location>
        <begin position="233"/>
        <end position="242"/>
    </location>
</feature>
<feature type="compositionally biased region" description="Polar residues" evidence="1">
    <location>
        <begin position="158"/>
        <end position="167"/>
    </location>
</feature>
<name>A0A7F5RJK6_AGRPL</name>
<dbReference type="InParanoid" id="A0A7F5RJK6"/>
<dbReference type="RefSeq" id="XP_025836045.1">
    <property type="nucleotide sequence ID" value="XM_025980260.1"/>
</dbReference>
<sequence length="276" mass="31682">MCINASGWKYKIFHLPWLICCFTICTFDAVAVVIYGKHVTETKTLEEWFRFIGADENPDDSISDYIDTTNFSTSYLIIPSIAMAVIFSRLVIIWFINVIFFLCLICSVCGSHPDRKGRIHAPPPVRYSIPVSNDTVRIPPSYTMEEAELKEEKVHQRVNPNNKLPNDSSKKLPPAVTEDSNSNEARIKRWQLYYGSDAFDLRVKQPRSSNTDAPSVAQNERSRHGEDGLRSQLPWSYFQNRSDTGRPRSATPEVMPPIPVPDYPMRFEGYNERKRL</sequence>